<protein>
    <recommendedName>
        <fullName evidence="3">MchC protein</fullName>
    </recommendedName>
</protein>
<accession>A0AB38FSJ1</accession>
<evidence type="ECO:0000313" key="2">
    <source>
        <dbReference type="Proteomes" id="UP000251313"/>
    </source>
</evidence>
<evidence type="ECO:0008006" key="3">
    <source>
        <dbReference type="Google" id="ProtNLM"/>
    </source>
</evidence>
<proteinExistence type="predicted"/>
<name>A0AB38FSJ1_9ENTR</name>
<dbReference type="Proteomes" id="UP000251313">
    <property type="component" value="Unassembled WGS sequence"/>
</dbReference>
<sequence>MAHPVSSSLIWCAPDVEDSQAMQHACSYVIDSTCFAPGKTFFAERYGGSGIQRNGGGARCGFDGCYQVKGIGANPLVGQGTDGRHSNGALGAIHAVYEALWGEVLSRLLPYGAVRARAVLLTDLYTSEAWDRTDGASRRALLVRDPVVRPAHFERAPYFRPQPEFASRLLHDARRVSAVIQKLPDYLPGPEQGARDAGRVSQQQRCLEGLCELARREAWQMAYCRTRYLRLTTSPSNLAMDGRLMDFNGLSSLFPGDYPEDFGYRLRITELEKEPAVLLQGLCDLCLYLGKYLFDTGFTEQAQRQVTEVFRTTFEEACFHGYLEQLGIPLTGAVVTPPLKQLVHGFLMLSARFRKPGYSEKGDSPLQHAAVALIRGLRNETAAPREHWHREGYYQEALQCFSGGIHWLHQAGKVRESNTASFLQSMEQQVRCRLQPRDSMAKARLFAEITCLIDEYGDSPEYLQQAFSDMGTRMLTWAKEALGTLPSARYCSQLVG</sequence>
<gene>
    <name evidence="1" type="ORF">NCTC11967_00604</name>
</gene>
<reference evidence="1 2" key="1">
    <citation type="submission" date="2018-06" db="EMBL/GenBank/DDBJ databases">
        <authorList>
            <consortium name="Pathogen Informatics"/>
            <person name="Doyle S."/>
        </authorList>
    </citation>
    <scope>NUCLEOTIDE SEQUENCE [LARGE SCALE GENOMIC DNA]</scope>
    <source>
        <strain evidence="1 2">NCTC11967</strain>
    </source>
</reference>
<evidence type="ECO:0000313" key="1">
    <source>
        <dbReference type="EMBL" id="SQA60420.1"/>
    </source>
</evidence>
<dbReference type="EMBL" id="UAVL01000001">
    <property type="protein sequence ID" value="SQA60420.1"/>
    <property type="molecule type" value="Genomic_DNA"/>
</dbReference>
<organism evidence="1 2">
    <name type="scientific">Yokenella regensburgei</name>
    <dbReference type="NCBI Taxonomy" id="158877"/>
    <lineage>
        <taxon>Bacteria</taxon>
        <taxon>Pseudomonadati</taxon>
        <taxon>Pseudomonadota</taxon>
        <taxon>Gammaproteobacteria</taxon>
        <taxon>Enterobacterales</taxon>
        <taxon>Enterobacteriaceae</taxon>
        <taxon>Yokenella</taxon>
    </lineage>
</organism>
<dbReference type="AlphaFoldDB" id="A0AB38FSJ1"/>
<comment type="caution">
    <text evidence="1">The sequence shown here is derived from an EMBL/GenBank/DDBJ whole genome shotgun (WGS) entry which is preliminary data.</text>
</comment>